<dbReference type="PATRIC" id="fig|1339350.3.peg.3945"/>
<dbReference type="RefSeq" id="WP_032946391.1">
    <property type="nucleotide sequence ID" value="NZ_JNHI01000044.1"/>
</dbReference>
<proteinExistence type="predicted"/>
<dbReference type="EMBL" id="JNHI01000044">
    <property type="protein sequence ID" value="KDS26612.1"/>
    <property type="molecule type" value="Genomic_DNA"/>
</dbReference>
<dbReference type="Proteomes" id="UP000028134">
    <property type="component" value="Unassembled WGS sequence"/>
</dbReference>
<gene>
    <name evidence="1" type="ORF">M097_4139</name>
</gene>
<dbReference type="AlphaFoldDB" id="A0A078QY79"/>
<reference evidence="1 2" key="1">
    <citation type="submission" date="2014-04" db="EMBL/GenBank/DDBJ databases">
        <authorList>
            <person name="Sears C."/>
            <person name="Carroll K."/>
            <person name="Sack B.R."/>
            <person name="Qadri F."/>
            <person name="Myers L.L."/>
            <person name="Chung G.-T."/>
            <person name="Escheverria P."/>
            <person name="Fraser C.M."/>
            <person name="Sadzewicz L."/>
            <person name="Shefchek K.A."/>
            <person name="Tallon L."/>
            <person name="Das S.P."/>
            <person name="Daugherty S."/>
            <person name="Mongodin E.F."/>
        </authorList>
    </citation>
    <scope>NUCLEOTIDE SEQUENCE [LARGE SCALE GENOMIC DNA]</scope>
    <source>
        <strain evidence="2">3775 SL(B) 10 (iv)</strain>
    </source>
</reference>
<evidence type="ECO:0000313" key="1">
    <source>
        <dbReference type="EMBL" id="KDS26612.1"/>
    </source>
</evidence>
<sequence>MEKMELSEALKANASVLEELVFKYTLISLLSELDGLLWNNTSLGSIYTFNSTSDYDSKKHPFGAAGTVEVKRFGGSSTIQILYDINNHVFLRRKVGEEAWNAWTQV</sequence>
<evidence type="ECO:0000313" key="2">
    <source>
        <dbReference type="Proteomes" id="UP000028134"/>
    </source>
</evidence>
<organism evidence="1 2">
    <name type="scientific">Phocaeicola vulgatus str. 3775 SL</name>
    <name type="common">B</name>
    <name type="synonym">iv</name>
    <dbReference type="NCBI Taxonomy" id="1339350"/>
    <lineage>
        <taxon>Bacteria</taxon>
        <taxon>Pseudomonadati</taxon>
        <taxon>Bacteroidota</taxon>
        <taxon>Bacteroidia</taxon>
        <taxon>Bacteroidales</taxon>
        <taxon>Bacteroidaceae</taxon>
        <taxon>Phocaeicola</taxon>
    </lineage>
</organism>
<accession>A0A078QY79</accession>
<dbReference type="CDD" id="cd19958">
    <property type="entry name" value="pyocin_knob"/>
    <property type="match status" value="1"/>
</dbReference>
<name>A0A078QY79_PHOVU</name>
<comment type="caution">
    <text evidence="1">The sequence shown here is derived from an EMBL/GenBank/DDBJ whole genome shotgun (WGS) entry which is preliminary data.</text>
</comment>
<protein>
    <submittedName>
        <fullName evidence="1">Uncharacterized protein</fullName>
    </submittedName>
</protein>